<keyword evidence="6" id="KW-1003">Cell membrane</keyword>
<evidence type="ECO:0000256" key="17">
    <source>
        <dbReference type="ARBA" id="ARBA00023012"/>
    </source>
</evidence>
<evidence type="ECO:0000256" key="16">
    <source>
        <dbReference type="ARBA" id="ARBA00022989"/>
    </source>
</evidence>
<evidence type="ECO:0000313" key="27">
    <source>
        <dbReference type="Proteomes" id="UP001501285"/>
    </source>
</evidence>
<evidence type="ECO:0000256" key="21">
    <source>
        <dbReference type="ARBA" id="ARBA00040454"/>
    </source>
</evidence>
<evidence type="ECO:0000256" key="1">
    <source>
        <dbReference type="ARBA" id="ARBA00000085"/>
    </source>
</evidence>
<proteinExistence type="predicted"/>
<dbReference type="CDD" id="cd00082">
    <property type="entry name" value="HisKA"/>
    <property type="match status" value="1"/>
</dbReference>
<keyword evidence="14" id="KW-0460">Magnesium</keyword>
<dbReference type="SMART" id="SM00387">
    <property type="entry name" value="HATPase_c"/>
    <property type="match status" value="1"/>
</dbReference>
<dbReference type="SUPFAM" id="SSF47384">
    <property type="entry name" value="Homodimeric domain of signal transducing histidine kinase"/>
    <property type="match status" value="1"/>
</dbReference>
<keyword evidence="15" id="KW-0904">Protein phosphatase</keyword>
<evidence type="ECO:0000256" key="4">
    <source>
        <dbReference type="ARBA" id="ARBA00004651"/>
    </source>
</evidence>
<dbReference type="InterPro" id="IPR003661">
    <property type="entry name" value="HisK_dim/P_dom"/>
</dbReference>
<dbReference type="Gene3D" id="1.10.287.130">
    <property type="match status" value="1"/>
</dbReference>
<keyword evidence="17" id="KW-0902">Two-component regulatory system</keyword>
<keyword evidence="9 23" id="KW-0812">Transmembrane</keyword>
<evidence type="ECO:0000256" key="13">
    <source>
        <dbReference type="ARBA" id="ARBA00022840"/>
    </source>
</evidence>
<dbReference type="CDD" id="cd06225">
    <property type="entry name" value="HAMP"/>
    <property type="match status" value="1"/>
</dbReference>
<dbReference type="InterPro" id="IPR005467">
    <property type="entry name" value="His_kinase_dom"/>
</dbReference>
<dbReference type="PROSITE" id="PS50885">
    <property type="entry name" value="HAMP"/>
    <property type="match status" value="1"/>
</dbReference>
<dbReference type="Gene3D" id="3.30.565.10">
    <property type="entry name" value="Histidine kinase-like ATPase, C-terminal domain"/>
    <property type="match status" value="1"/>
</dbReference>
<dbReference type="EC" id="2.7.13.3" evidence="5"/>
<evidence type="ECO:0000256" key="10">
    <source>
        <dbReference type="ARBA" id="ARBA00022741"/>
    </source>
</evidence>
<keyword evidence="18" id="KW-0346">Stress response</keyword>
<evidence type="ECO:0000256" key="19">
    <source>
        <dbReference type="ARBA" id="ARBA00023026"/>
    </source>
</evidence>
<keyword evidence="10" id="KW-0547">Nucleotide-binding</keyword>
<evidence type="ECO:0000256" key="18">
    <source>
        <dbReference type="ARBA" id="ARBA00023016"/>
    </source>
</evidence>
<evidence type="ECO:0000256" key="6">
    <source>
        <dbReference type="ARBA" id="ARBA00022475"/>
    </source>
</evidence>
<evidence type="ECO:0000256" key="14">
    <source>
        <dbReference type="ARBA" id="ARBA00022842"/>
    </source>
</evidence>
<organism evidence="26 27">
    <name type="scientific">Terrabacter terrae</name>
    <dbReference type="NCBI Taxonomy" id="318434"/>
    <lineage>
        <taxon>Bacteria</taxon>
        <taxon>Bacillati</taxon>
        <taxon>Actinomycetota</taxon>
        <taxon>Actinomycetes</taxon>
        <taxon>Micrococcales</taxon>
        <taxon>Intrasporangiaceae</taxon>
        <taxon>Terrabacter</taxon>
    </lineage>
</organism>
<dbReference type="PROSITE" id="PS50109">
    <property type="entry name" value="HIS_KIN"/>
    <property type="match status" value="1"/>
</dbReference>
<comment type="cofactor">
    <cofactor evidence="3">
        <name>Mg(2+)</name>
        <dbReference type="ChEBI" id="CHEBI:18420"/>
    </cofactor>
</comment>
<dbReference type="Proteomes" id="UP001501285">
    <property type="component" value="Unassembled WGS sequence"/>
</dbReference>
<evidence type="ECO:0000256" key="9">
    <source>
        <dbReference type="ARBA" id="ARBA00022692"/>
    </source>
</evidence>
<dbReference type="Pfam" id="PF02518">
    <property type="entry name" value="HATPase_c"/>
    <property type="match status" value="1"/>
</dbReference>
<dbReference type="SUPFAM" id="SSF55874">
    <property type="entry name" value="ATPase domain of HSP90 chaperone/DNA topoisomerase II/histidine kinase"/>
    <property type="match status" value="1"/>
</dbReference>
<gene>
    <name evidence="26" type="ORF">GCM10009740_36560</name>
</gene>
<dbReference type="CDD" id="cd00075">
    <property type="entry name" value="HATPase"/>
    <property type="match status" value="1"/>
</dbReference>
<dbReference type="PANTHER" id="PTHR44936:SF9">
    <property type="entry name" value="SENSOR PROTEIN CREC"/>
    <property type="match status" value="1"/>
</dbReference>
<dbReference type="EMBL" id="BAAANB010000021">
    <property type="protein sequence ID" value="GAA2040341.1"/>
    <property type="molecule type" value="Genomic_DNA"/>
</dbReference>
<keyword evidence="11 26" id="KW-0418">Kinase</keyword>
<dbReference type="GO" id="GO:0016301">
    <property type="term" value="F:kinase activity"/>
    <property type="evidence" value="ECO:0007669"/>
    <property type="project" value="UniProtKB-KW"/>
</dbReference>
<evidence type="ECO:0000256" key="8">
    <source>
        <dbReference type="ARBA" id="ARBA00022679"/>
    </source>
</evidence>
<dbReference type="SUPFAM" id="SSF158472">
    <property type="entry name" value="HAMP domain-like"/>
    <property type="match status" value="1"/>
</dbReference>
<name>A0ABN2UMR3_9MICO</name>
<feature type="transmembrane region" description="Helical" evidence="23">
    <location>
        <begin position="146"/>
        <end position="165"/>
    </location>
</feature>
<dbReference type="PRINTS" id="PR00344">
    <property type="entry name" value="BCTRLSENSOR"/>
</dbReference>
<keyword evidence="27" id="KW-1185">Reference proteome</keyword>
<evidence type="ECO:0000256" key="23">
    <source>
        <dbReference type="SAM" id="Phobius"/>
    </source>
</evidence>
<dbReference type="RefSeq" id="WP_343994001.1">
    <property type="nucleotide sequence ID" value="NZ_BAAANB010000021.1"/>
</dbReference>
<comment type="cofactor">
    <cofactor evidence="2">
        <name>Mn(2+)</name>
        <dbReference type="ChEBI" id="CHEBI:29035"/>
    </cofactor>
</comment>
<keyword evidence="19" id="KW-0843">Virulence</keyword>
<protein>
    <recommendedName>
        <fullName evidence="21">Signal transduction histidine-protein kinase/phosphatase MprB</fullName>
        <ecNumber evidence="5">2.7.13.3</ecNumber>
    </recommendedName>
    <alternativeName>
        <fullName evidence="22">Mycobacterial persistence regulator B</fullName>
    </alternativeName>
</protein>
<evidence type="ECO:0000256" key="22">
    <source>
        <dbReference type="ARBA" id="ARBA00041776"/>
    </source>
</evidence>
<dbReference type="InterPro" id="IPR036097">
    <property type="entry name" value="HisK_dim/P_sf"/>
</dbReference>
<feature type="domain" description="Histidine kinase" evidence="24">
    <location>
        <begin position="230"/>
        <end position="435"/>
    </location>
</feature>
<comment type="catalytic activity">
    <reaction evidence="1">
        <text>ATP + protein L-histidine = ADP + protein N-phospho-L-histidine.</text>
        <dbReference type="EC" id="2.7.13.3"/>
    </reaction>
</comment>
<dbReference type="InterPro" id="IPR004358">
    <property type="entry name" value="Sig_transdc_His_kin-like_C"/>
</dbReference>
<dbReference type="SMART" id="SM00388">
    <property type="entry name" value="HisKA"/>
    <property type="match status" value="1"/>
</dbReference>
<evidence type="ECO:0000256" key="12">
    <source>
        <dbReference type="ARBA" id="ARBA00022801"/>
    </source>
</evidence>
<evidence type="ECO:0000313" key="26">
    <source>
        <dbReference type="EMBL" id="GAA2040341.1"/>
    </source>
</evidence>
<keyword evidence="12" id="KW-0378">Hydrolase</keyword>
<keyword evidence="16 23" id="KW-1133">Transmembrane helix</keyword>
<evidence type="ECO:0000256" key="3">
    <source>
        <dbReference type="ARBA" id="ARBA00001946"/>
    </source>
</evidence>
<evidence type="ECO:0000256" key="7">
    <source>
        <dbReference type="ARBA" id="ARBA00022553"/>
    </source>
</evidence>
<comment type="caution">
    <text evidence="26">The sequence shown here is derived from an EMBL/GenBank/DDBJ whole genome shotgun (WGS) entry which is preliminary data.</text>
</comment>
<accession>A0ABN2UMR3</accession>
<evidence type="ECO:0000259" key="25">
    <source>
        <dbReference type="PROSITE" id="PS50885"/>
    </source>
</evidence>
<keyword evidence="7" id="KW-0597">Phosphoprotein</keyword>
<keyword evidence="20" id="KW-0464">Manganese</keyword>
<evidence type="ECO:0000256" key="15">
    <source>
        <dbReference type="ARBA" id="ARBA00022912"/>
    </source>
</evidence>
<evidence type="ECO:0000259" key="24">
    <source>
        <dbReference type="PROSITE" id="PS50109"/>
    </source>
</evidence>
<evidence type="ECO:0000256" key="11">
    <source>
        <dbReference type="ARBA" id="ARBA00022777"/>
    </source>
</evidence>
<dbReference type="SMART" id="SM00304">
    <property type="entry name" value="HAMP"/>
    <property type="match status" value="1"/>
</dbReference>
<dbReference type="Pfam" id="PF00512">
    <property type="entry name" value="HisKA"/>
    <property type="match status" value="1"/>
</dbReference>
<dbReference type="InterPro" id="IPR003660">
    <property type="entry name" value="HAMP_dom"/>
</dbReference>
<keyword evidence="13" id="KW-0067">ATP-binding</keyword>
<evidence type="ECO:0000256" key="5">
    <source>
        <dbReference type="ARBA" id="ARBA00012438"/>
    </source>
</evidence>
<reference evidence="26 27" key="1">
    <citation type="journal article" date="2019" name="Int. J. Syst. Evol. Microbiol.">
        <title>The Global Catalogue of Microorganisms (GCM) 10K type strain sequencing project: providing services to taxonomists for standard genome sequencing and annotation.</title>
        <authorList>
            <consortium name="The Broad Institute Genomics Platform"/>
            <consortium name="The Broad Institute Genome Sequencing Center for Infectious Disease"/>
            <person name="Wu L."/>
            <person name="Ma J."/>
        </authorList>
    </citation>
    <scope>NUCLEOTIDE SEQUENCE [LARGE SCALE GENOMIC DNA]</scope>
    <source>
        <strain evidence="26 27">JCM 14283</strain>
    </source>
</reference>
<sequence length="435" mass="45333">MTFGLLALAISVLVSVLSWVVVSGYLLADRQDTAASETTLGSSVLAAALARGAAPVGSLLGGLPTNDADASAALVSGHFYASPSPTAAAIVPPALVAAVTSRAVAIQRVVVDGHLSLVVGAPLQRRGDALFEVFPLTELEQRRTTLAWALGAAAVTTSFVGVALGRRASRVALRPLAELTLLAGAVAGGRLDVRLRSHGDPDLDPLARSFNRTVEQLEHRVRADSRFAADLSHELRTPLTTMLNSMEVIANRRDQLPGAVREPVDLLADDLRRLRALVVDLLEISRHDAGEELQLEPVDVGELVRRAANGTAGRGVTRVEPGSVLDGHVDKRRLERVVANLVANAEHHGGGCVGVTVEGDGDTARITVDDAGPGIPESERGRVFDRFARAGGSGERGVGLGLAIVQRHVSAHGGAVQVTTSDAGGARLVVVLPLH</sequence>
<keyword evidence="8" id="KW-0808">Transferase</keyword>
<dbReference type="Gene3D" id="6.10.340.10">
    <property type="match status" value="1"/>
</dbReference>
<dbReference type="InterPro" id="IPR003594">
    <property type="entry name" value="HATPase_dom"/>
</dbReference>
<feature type="domain" description="HAMP" evidence="25">
    <location>
        <begin position="170"/>
        <end position="222"/>
    </location>
</feature>
<comment type="subcellular location">
    <subcellularLocation>
        <location evidence="4">Cell membrane</location>
        <topology evidence="4">Multi-pass membrane protein</topology>
    </subcellularLocation>
</comment>
<dbReference type="InterPro" id="IPR050980">
    <property type="entry name" value="2C_sensor_his_kinase"/>
</dbReference>
<dbReference type="Pfam" id="PF00672">
    <property type="entry name" value="HAMP"/>
    <property type="match status" value="1"/>
</dbReference>
<keyword evidence="23" id="KW-0472">Membrane</keyword>
<dbReference type="InterPro" id="IPR036890">
    <property type="entry name" value="HATPase_C_sf"/>
</dbReference>
<dbReference type="PANTHER" id="PTHR44936">
    <property type="entry name" value="SENSOR PROTEIN CREC"/>
    <property type="match status" value="1"/>
</dbReference>
<evidence type="ECO:0000256" key="2">
    <source>
        <dbReference type="ARBA" id="ARBA00001936"/>
    </source>
</evidence>
<evidence type="ECO:0000256" key="20">
    <source>
        <dbReference type="ARBA" id="ARBA00023211"/>
    </source>
</evidence>